<reference evidence="4" key="1">
    <citation type="journal article" date="2015" name="Nature">
        <title>Complex archaea that bridge the gap between prokaryotes and eukaryotes.</title>
        <authorList>
            <person name="Spang A."/>
            <person name="Saw J.H."/>
            <person name="Jorgensen S.L."/>
            <person name="Zaremba-Niedzwiedzka K."/>
            <person name="Martijn J."/>
            <person name="Lind A.E."/>
            <person name="van Eijk R."/>
            <person name="Schleper C."/>
            <person name="Guy L."/>
            <person name="Ettema T.J."/>
        </authorList>
    </citation>
    <scope>NUCLEOTIDE SEQUENCE</scope>
</reference>
<protein>
    <recommendedName>
        <fullName evidence="3">Tr-type G domain-containing protein</fullName>
    </recommendedName>
</protein>
<dbReference type="SUPFAM" id="SSF52540">
    <property type="entry name" value="P-loop containing nucleoside triphosphate hydrolases"/>
    <property type="match status" value="1"/>
</dbReference>
<feature type="domain" description="Tr-type G" evidence="3">
    <location>
        <begin position="3"/>
        <end position="89"/>
    </location>
</feature>
<sequence length="89" mass="9842">MIDQLRNVVLIAHGGAGKTSLAEAILLQAGVINRRGHVEDGNTVMDFEPEEIKRQSSISTGLHQYVWNKYVTNIIDTPGDQNFFADTKS</sequence>
<comment type="caution">
    <text evidence="4">The sequence shown here is derived from an EMBL/GenBank/DDBJ whole genome shotgun (WGS) entry which is preliminary data.</text>
</comment>
<feature type="non-terminal residue" evidence="4">
    <location>
        <position position="89"/>
    </location>
</feature>
<name>A0A0F9CY80_9ZZZZ</name>
<evidence type="ECO:0000256" key="1">
    <source>
        <dbReference type="ARBA" id="ARBA00022741"/>
    </source>
</evidence>
<dbReference type="AlphaFoldDB" id="A0A0F9CY80"/>
<dbReference type="PANTHER" id="PTHR43261:SF7">
    <property type="entry name" value="ELONGATION FACTOR G-LIKE PROTEIN"/>
    <property type="match status" value="1"/>
</dbReference>
<dbReference type="GO" id="GO:0005525">
    <property type="term" value="F:GTP binding"/>
    <property type="evidence" value="ECO:0007669"/>
    <property type="project" value="UniProtKB-KW"/>
</dbReference>
<keyword evidence="1" id="KW-0547">Nucleotide-binding</keyword>
<proteinExistence type="predicted"/>
<evidence type="ECO:0000256" key="2">
    <source>
        <dbReference type="ARBA" id="ARBA00023134"/>
    </source>
</evidence>
<evidence type="ECO:0000313" key="4">
    <source>
        <dbReference type="EMBL" id="KKL10621.1"/>
    </source>
</evidence>
<dbReference type="EMBL" id="LAZR01041988">
    <property type="protein sequence ID" value="KKL10621.1"/>
    <property type="molecule type" value="Genomic_DNA"/>
</dbReference>
<dbReference type="PROSITE" id="PS51722">
    <property type="entry name" value="G_TR_2"/>
    <property type="match status" value="1"/>
</dbReference>
<gene>
    <name evidence="4" type="ORF">LCGC14_2553980</name>
</gene>
<dbReference type="PANTHER" id="PTHR43261">
    <property type="entry name" value="TRANSLATION ELONGATION FACTOR G-RELATED"/>
    <property type="match status" value="1"/>
</dbReference>
<dbReference type="Pfam" id="PF00009">
    <property type="entry name" value="GTP_EFTU"/>
    <property type="match status" value="1"/>
</dbReference>
<dbReference type="InterPro" id="IPR000795">
    <property type="entry name" value="T_Tr_GTP-bd_dom"/>
</dbReference>
<dbReference type="GO" id="GO:0032790">
    <property type="term" value="P:ribosome disassembly"/>
    <property type="evidence" value="ECO:0007669"/>
    <property type="project" value="TreeGrafter"/>
</dbReference>
<keyword evidence="2" id="KW-0342">GTP-binding</keyword>
<dbReference type="Gene3D" id="3.40.50.300">
    <property type="entry name" value="P-loop containing nucleotide triphosphate hydrolases"/>
    <property type="match status" value="2"/>
</dbReference>
<dbReference type="GO" id="GO:0003924">
    <property type="term" value="F:GTPase activity"/>
    <property type="evidence" value="ECO:0007669"/>
    <property type="project" value="InterPro"/>
</dbReference>
<dbReference type="InterPro" id="IPR027417">
    <property type="entry name" value="P-loop_NTPase"/>
</dbReference>
<evidence type="ECO:0000259" key="3">
    <source>
        <dbReference type="PROSITE" id="PS51722"/>
    </source>
</evidence>
<accession>A0A0F9CY80</accession>
<organism evidence="4">
    <name type="scientific">marine sediment metagenome</name>
    <dbReference type="NCBI Taxonomy" id="412755"/>
    <lineage>
        <taxon>unclassified sequences</taxon>
        <taxon>metagenomes</taxon>
        <taxon>ecological metagenomes</taxon>
    </lineage>
</organism>